<keyword evidence="2" id="KW-1185">Reference proteome</keyword>
<protein>
    <submittedName>
        <fullName evidence="1">Uncharacterized protein</fullName>
    </submittedName>
</protein>
<accession>A0A9P7E230</accession>
<sequence length="279" mass="32163">MRMFTNALIMQKAYAEEKSDLFFDYTSVIQRIWIGYSVESGLQDYELASEMSMLVPVLLATPALAIECHYLVLVIQSMEDASTSHADPNVDHGPSPFPGKTQSLMIMGHVTCNMIFHNIQKGSIFLASIPHLTYLIDLHYDSDNFCDVSRGLKPPSFLLYWWLLDIPWTCMKNLETFSVVYPHLAEPYKTCSYIDHTKGVDLHVEWLTVSAPLYRQDPVSFLWMEPPFPVTHPGQKRIQLDGVSFEVTDYCEHFWQFYYTWDKPWSCGITDGSEGYRVL</sequence>
<dbReference type="EMBL" id="JABBWG010000036">
    <property type="protein sequence ID" value="KAG1808934.1"/>
    <property type="molecule type" value="Genomic_DNA"/>
</dbReference>
<dbReference type="GeneID" id="64627347"/>
<comment type="caution">
    <text evidence="1">The sequence shown here is derived from an EMBL/GenBank/DDBJ whole genome shotgun (WGS) entry which is preliminary data.</text>
</comment>
<organism evidence="1 2">
    <name type="scientific">Suillus subaureus</name>
    <dbReference type="NCBI Taxonomy" id="48587"/>
    <lineage>
        <taxon>Eukaryota</taxon>
        <taxon>Fungi</taxon>
        <taxon>Dikarya</taxon>
        <taxon>Basidiomycota</taxon>
        <taxon>Agaricomycotina</taxon>
        <taxon>Agaricomycetes</taxon>
        <taxon>Agaricomycetidae</taxon>
        <taxon>Boletales</taxon>
        <taxon>Suillineae</taxon>
        <taxon>Suillaceae</taxon>
        <taxon>Suillus</taxon>
    </lineage>
</organism>
<evidence type="ECO:0000313" key="1">
    <source>
        <dbReference type="EMBL" id="KAG1808934.1"/>
    </source>
</evidence>
<dbReference type="Proteomes" id="UP000807769">
    <property type="component" value="Unassembled WGS sequence"/>
</dbReference>
<reference evidence="1" key="1">
    <citation type="journal article" date="2020" name="New Phytol.">
        <title>Comparative genomics reveals dynamic genome evolution in host specialist ectomycorrhizal fungi.</title>
        <authorList>
            <person name="Lofgren L.A."/>
            <person name="Nguyen N.H."/>
            <person name="Vilgalys R."/>
            <person name="Ruytinx J."/>
            <person name="Liao H.L."/>
            <person name="Branco S."/>
            <person name="Kuo A."/>
            <person name="LaButti K."/>
            <person name="Lipzen A."/>
            <person name="Andreopoulos W."/>
            <person name="Pangilinan J."/>
            <person name="Riley R."/>
            <person name="Hundley H."/>
            <person name="Na H."/>
            <person name="Barry K."/>
            <person name="Grigoriev I.V."/>
            <person name="Stajich J.E."/>
            <person name="Kennedy P.G."/>
        </authorList>
    </citation>
    <scope>NUCLEOTIDE SEQUENCE</scope>
    <source>
        <strain evidence="1">MN1</strain>
    </source>
</reference>
<dbReference type="AlphaFoldDB" id="A0A9P7E230"/>
<gene>
    <name evidence="1" type="ORF">BJ212DRAFT_1302826</name>
</gene>
<dbReference type="RefSeq" id="XP_041188926.1">
    <property type="nucleotide sequence ID" value="XM_041333330.1"/>
</dbReference>
<proteinExistence type="predicted"/>
<dbReference type="OrthoDB" id="2648208at2759"/>
<name>A0A9P7E230_9AGAM</name>
<evidence type="ECO:0000313" key="2">
    <source>
        <dbReference type="Proteomes" id="UP000807769"/>
    </source>
</evidence>